<dbReference type="Proteomes" id="UP000197138">
    <property type="component" value="Unassembled WGS sequence"/>
</dbReference>
<organism evidence="2 3">
    <name type="scientific">Punica granatum</name>
    <name type="common">Pomegranate</name>
    <dbReference type="NCBI Taxonomy" id="22663"/>
    <lineage>
        <taxon>Eukaryota</taxon>
        <taxon>Viridiplantae</taxon>
        <taxon>Streptophyta</taxon>
        <taxon>Embryophyta</taxon>
        <taxon>Tracheophyta</taxon>
        <taxon>Spermatophyta</taxon>
        <taxon>Magnoliopsida</taxon>
        <taxon>eudicotyledons</taxon>
        <taxon>Gunneridae</taxon>
        <taxon>Pentapetalae</taxon>
        <taxon>rosids</taxon>
        <taxon>malvids</taxon>
        <taxon>Myrtales</taxon>
        <taxon>Lythraceae</taxon>
        <taxon>Punica</taxon>
    </lineage>
</organism>
<accession>A0A218XS33</accession>
<feature type="transmembrane region" description="Helical" evidence="1">
    <location>
        <begin position="24"/>
        <end position="42"/>
    </location>
</feature>
<protein>
    <submittedName>
        <fullName evidence="2">Uncharacterized protein</fullName>
    </submittedName>
</protein>
<dbReference type="AlphaFoldDB" id="A0A218XS33"/>
<proteinExistence type="predicted"/>
<reference evidence="3" key="1">
    <citation type="journal article" date="2017" name="Plant J.">
        <title>The pomegranate (Punica granatum L.) genome and the genomics of punicalagin biosynthesis.</title>
        <authorList>
            <person name="Qin G."/>
            <person name="Xu C."/>
            <person name="Ming R."/>
            <person name="Tang H."/>
            <person name="Guyot R."/>
            <person name="Kramer E.M."/>
            <person name="Hu Y."/>
            <person name="Yi X."/>
            <person name="Qi Y."/>
            <person name="Xu X."/>
            <person name="Gao Z."/>
            <person name="Pan H."/>
            <person name="Jian J."/>
            <person name="Tian Y."/>
            <person name="Yue Z."/>
            <person name="Xu Y."/>
        </authorList>
    </citation>
    <scope>NUCLEOTIDE SEQUENCE [LARGE SCALE GENOMIC DNA]</scope>
    <source>
        <strain evidence="3">cv. Dabenzi</strain>
    </source>
</reference>
<evidence type="ECO:0000313" key="2">
    <source>
        <dbReference type="EMBL" id="OWM87837.1"/>
    </source>
</evidence>
<feature type="transmembrane region" description="Helical" evidence="1">
    <location>
        <begin position="156"/>
        <end position="177"/>
    </location>
</feature>
<evidence type="ECO:0000256" key="1">
    <source>
        <dbReference type="SAM" id="Phobius"/>
    </source>
</evidence>
<keyword evidence="1" id="KW-1133">Transmembrane helix</keyword>
<keyword evidence="1" id="KW-0472">Membrane</keyword>
<sequence>MASPTPTPKSDGLSSPNSDSNTNTIAATLAFAPFLSVFSLFATSSITHSTVQGFYGRPVKLLRDQVRLHLLLPPLRHRSLHPTHPDLDPCNLRAFRVLGPRTVGGRAGLSWSRVSLDLRGYRGSRNSGFRGPWVSHRMAITTPATARKMGRPKISLALWVVAVATLLVTSTFAAIAAQEHITTNGNAATNSLA</sequence>
<gene>
    <name evidence="2" type="ORF">CDL15_Pgr019421</name>
</gene>
<evidence type="ECO:0000313" key="3">
    <source>
        <dbReference type="Proteomes" id="UP000197138"/>
    </source>
</evidence>
<name>A0A218XS33_PUNGR</name>
<comment type="caution">
    <text evidence="2">The sequence shown here is derived from an EMBL/GenBank/DDBJ whole genome shotgun (WGS) entry which is preliminary data.</text>
</comment>
<dbReference type="EMBL" id="MTKT01000805">
    <property type="protein sequence ID" value="OWM87837.1"/>
    <property type="molecule type" value="Genomic_DNA"/>
</dbReference>
<keyword evidence="1" id="KW-0812">Transmembrane</keyword>